<feature type="compositionally biased region" description="Polar residues" evidence="1">
    <location>
        <begin position="435"/>
        <end position="454"/>
    </location>
</feature>
<feature type="non-terminal residue" evidence="3">
    <location>
        <position position="952"/>
    </location>
</feature>
<feature type="region of interest" description="Disordered" evidence="1">
    <location>
        <begin position="366"/>
        <end position="472"/>
    </location>
</feature>
<dbReference type="STRING" id="5539.A0A3E2HES5"/>
<dbReference type="Pfam" id="PF06741">
    <property type="entry name" value="LsmAD"/>
    <property type="match status" value="1"/>
</dbReference>
<feature type="compositionally biased region" description="Basic and acidic residues" evidence="1">
    <location>
        <begin position="367"/>
        <end position="387"/>
    </location>
</feature>
<name>A0A3E2HES5_SCYLI</name>
<reference evidence="3 4" key="1">
    <citation type="submission" date="2018-05" db="EMBL/GenBank/DDBJ databases">
        <title>Draft genome sequence of Scytalidium lignicola DSM 105466, a ubiquitous saprotrophic fungus.</title>
        <authorList>
            <person name="Buettner E."/>
            <person name="Gebauer A.M."/>
            <person name="Hofrichter M."/>
            <person name="Liers C."/>
            <person name="Kellner H."/>
        </authorList>
    </citation>
    <scope>NUCLEOTIDE SEQUENCE [LARGE SCALE GENOMIC DNA]</scope>
    <source>
        <strain evidence="3 4">DSM 105466</strain>
    </source>
</reference>
<dbReference type="GO" id="GO:0003729">
    <property type="term" value="F:mRNA binding"/>
    <property type="evidence" value="ECO:0007669"/>
    <property type="project" value="TreeGrafter"/>
</dbReference>
<dbReference type="Proteomes" id="UP000258309">
    <property type="component" value="Unassembled WGS sequence"/>
</dbReference>
<feature type="compositionally biased region" description="Low complexity" evidence="1">
    <location>
        <begin position="399"/>
        <end position="427"/>
    </location>
</feature>
<gene>
    <name evidence="3" type="ORF">B7463_g4456</name>
</gene>
<dbReference type="EMBL" id="NCSJ02000066">
    <property type="protein sequence ID" value="RFU31867.1"/>
    <property type="molecule type" value="Genomic_DNA"/>
</dbReference>
<organism evidence="3 4">
    <name type="scientific">Scytalidium lignicola</name>
    <name type="common">Hyphomycete</name>
    <dbReference type="NCBI Taxonomy" id="5539"/>
    <lineage>
        <taxon>Eukaryota</taxon>
        <taxon>Fungi</taxon>
        <taxon>Dikarya</taxon>
        <taxon>Ascomycota</taxon>
        <taxon>Pezizomycotina</taxon>
        <taxon>Leotiomycetes</taxon>
        <taxon>Leotiomycetes incertae sedis</taxon>
        <taxon>Scytalidium</taxon>
    </lineage>
</organism>
<feature type="compositionally biased region" description="Low complexity" evidence="1">
    <location>
        <begin position="545"/>
        <end position="558"/>
    </location>
</feature>
<accession>A0A3E2HES5</accession>
<dbReference type="GO" id="GO:0034063">
    <property type="term" value="P:stress granule assembly"/>
    <property type="evidence" value="ECO:0007669"/>
    <property type="project" value="TreeGrafter"/>
</dbReference>
<dbReference type="GO" id="GO:0010494">
    <property type="term" value="C:cytoplasmic stress granule"/>
    <property type="evidence" value="ECO:0007669"/>
    <property type="project" value="TreeGrafter"/>
</dbReference>
<dbReference type="AlphaFoldDB" id="A0A3E2HES5"/>
<protein>
    <recommendedName>
        <fullName evidence="2">LsmAD domain-containing protein</fullName>
    </recommendedName>
</protein>
<dbReference type="SMART" id="SM01272">
    <property type="entry name" value="LsmAD"/>
    <property type="match status" value="1"/>
</dbReference>
<feature type="region of interest" description="Disordered" evidence="1">
    <location>
        <begin position="860"/>
        <end position="952"/>
    </location>
</feature>
<dbReference type="PANTHER" id="PTHR12854:SF7">
    <property type="entry name" value="ATAXIN-2 HOMOLOG"/>
    <property type="match status" value="1"/>
</dbReference>
<evidence type="ECO:0000256" key="1">
    <source>
        <dbReference type="SAM" id="MobiDB-lite"/>
    </source>
</evidence>
<dbReference type="InterPro" id="IPR045117">
    <property type="entry name" value="ATXN2-like"/>
</dbReference>
<evidence type="ECO:0000313" key="4">
    <source>
        <dbReference type="Proteomes" id="UP000258309"/>
    </source>
</evidence>
<proteinExistence type="predicted"/>
<feature type="region of interest" description="Disordered" evidence="1">
    <location>
        <begin position="141"/>
        <end position="300"/>
    </location>
</feature>
<feature type="region of interest" description="Disordered" evidence="1">
    <location>
        <begin position="684"/>
        <end position="708"/>
    </location>
</feature>
<feature type="compositionally biased region" description="Low complexity" evidence="1">
    <location>
        <begin position="269"/>
        <end position="291"/>
    </location>
</feature>
<feature type="compositionally biased region" description="Polar residues" evidence="1">
    <location>
        <begin position="8"/>
        <end position="25"/>
    </location>
</feature>
<feature type="compositionally biased region" description="Polar residues" evidence="1">
    <location>
        <begin position="891"/>
        <end position="900"/>
    </location>
</feature>
<dbReference type="OrthoDB" id="2275718at2759"/>
<feature type="region of interest" description="Disordered" evidence="1">
    <location>
        <begin position="485"/>
        <end position="589"/>
    </location>
</feature>
<feature type="domain" description="LsmAD" evidence="2">
    <location>
        <begin position="108"/>
        <end position="182"/>
    </location>
</feature>
<feature type="compositionally biased region" description="Low complexity" evidence="1">
    <location>
        <begin position="910"/>
        <end position="920"/>
    </location>
</feature>
<dbReference type="OMA" id="RMQMSAS"/>
<sequence>MVQKKLNDMTNGATKYRDQQNNMSFQRKDTVDIKSSNAGKGDGKMQNGNANSFRTDSAISGGRIQGERVLQPWVPDTTDGMDGALESTRMTSNGGAVWDQFAENERRFGLTTDYDENIYTTAIDKSHPLYRQRLAEAERKAREIERSATTNAHVAEERVADNVGGPESGLDEEDRYSGVRRQDFPPLTSSANKYTPPAKRAPSKQATVSGAPVDPAIISSQLARPDKLPDGSKPAATPSAKVLKPETTAAPTASKPSFGITATASETKATPTNSTTPATNTPASASRTASPQKKPDVAPNATATVERDVASAFKTFASQQRKNVDQIRMTKARNDKEIKLNDLKKFANSFKLNTPVPTDLVSIIAKDPVKQKEIQEKAKRNAEEAAAKQHQQQQHKEQQQAVEATKPATPATEPRQAPRAAAATQGTSPAGVPGRQNQTRGQGFGHQSQYSSQSFRDRPTQPSPAQQSRLGGLTARLKSIEQNKHASIPVMPIPVHETRIPPTGPSHPGDASFSRRSSGVASAQGARLNPNSTEFRPSPFAATFNPNGNPSSTSSPRSAVNTVQSHPTPPVSASLLRRKPIPEAERPSPKTKFNAFEHIKTIKPGPEKNWKATGGVKPAFDTPPTWRQLSENEKPDSTMNLTYTKLFEMTPFPTQAIPIPAPHVVPQPHQHQLPFHLQQGVHNLPPRQSPRQPPMNLHSNQHAHGPSPQFVPDEHRMMPSHSAQSFASPRLQNATMAYPSPMNQAAQLAYNPQMMPYHGGAPPMSQYRSLSQSHQFMPPQPQFGPAIMMNGPNNGFMGPQMGPGPQMMYPPTQGHFIPPGNGHPPVMPGVNGYPSPGRGAPMMISQGSQQGHQQPMYGINGMSPGQQYGTPIYAQPQPGQLPMRGYPPHQQFGTSPQQMHQYGAPHRNNNHPNGNYNNKNYQSHGPHQNGPPSNQVPAGPQTRGPEGNEEAK</sequence>
<keyword evidence="4" id="KW-1185">Reference proteome</keyword>
<dbReference type="InterPro" id="IPR009604">
    <property type="entry name" value="LsmAD_domain"/>
</dbReference>
<feature type="non-terminal residue" evidence="3">
    <location>
        <position position="1"/>
    </location>
</feature>
<dbReference type="PANTHER" id="PTHR12854">
    <property type="entry name" value="ATAXIN 2-RELATED"/>
    <property type="match status" value="1"/>
</dbReference>
<comment type="caution">
    <text evidence="3">The sequence shown here is derived from an EMBL/GenBank/DDBJ whole genome shotgun (WGS) entry which is preliminary data.</text>
</comment>
<feature type="region of interest" description="Disordered" evidence="1">
    <location>
        <begin position="1"/>
        <end position="50"/>
    </location>
</feature>
<feature type="compositionally biased region" description="Polar residues" evidence="1">
    <location>
        <begin position="921"/>
        <end position="936"/>
    </location>
</feature>
<evidence type="ECO:0000259" key="2">
    <source>
        <dbReference type="SMART" id="SM01272"/>
    </source>
</evidence>
<evidence type="ECO:0000313" key="3">
    <source>
        <dbReference type="EMBL" id="RFU31867.1"/>
    </source>
</evidence>
<feature type="compositionally biased region" description="Polar residues" evidence="1">
    <location>
        <begin position="249"/>
        <end position="268"/>
    </location>
</feature>